<protein>
    <submittedName>
        <fullName evidence="1">Uncharacterized protein</fullName>
    </submittedName>
</protein>
<dbReference type="AlphaFoldDB" id="A0A7J8WFH8"/>
<dbReference type="Proteomes" id="UP000593573">
    <property type="component" value="Unassembled WGS sequence"/>
</dbReference>
<evidence type="ECO:0000313" key="1">
    <source>
        <dbReference type="EMBL" id="MBA0673672.1"/>
    </source>
</evidence>
<accession>A0A7J8WFH8</accession>
<reference evidence="1 2" key="1">
    <citation type="journal article" date="2019" name="Genome Biol. Evol.">
        <title>Insights into the evolution of the New World diploid cottons (Gossypium, subgenus Houzingenia) based on genome sequencing.</title>
        <authorList>
            <person name="Grover C.E."/>
            <person name="Arick M.A. 2nd"/>
            <person name="Thrash A."/>
            <person name="Conover J.L."/>
            <person name="Sanders W.S."/>
            <person name="Peterson D.G."/>
            <person name="Frelichowski J.E."/>
            <person name="Scheffler J.A."/>
            <person name="Scheffler B.E."/>
            <person name="Wendel J.F."/>
        </authorList>
    </citation>
    <scope>NUCLEOTIDE SEQUENCE [LARGE SCALE GENOMIC DNA]</scope>
    <source>
        <strain evidence="1">57</strain>
        <tissue evidence="1">Leaf</tissue>
    </source>
</reference>
<dbReference type="EMBL" id="JABFAB010290340">
    <property type="protein sequence ID" value="MBA0673672.1"/>
    <property type="molecule type" value="Genomic_DNA"/>
</dbReference>
<dbReference type="OrthoDB" id="1000158at2759"/>
<sequence length="18" mass="2141">MAAPMRDNISEEKWMAIF</sequence>
<evidence type="ECO:0000313" key="2">
    <source>
        <dbReference type="Proteomes" id="UP000593573"/>
    </source>
</evidence>
<organism evidence="1 2">
    <name type="scientific">Gossypium klotzschianum</name>
    <dbReference type="NCBI Taxonomy" id="34286"/>
    <lineage>
        <taxon>Eukaryota</taxon>
        <taxon>Viridiplantae</taxon>
        <taxon>Streptophyta</taxon>
        <taxon>Embryophyta</taxon>
        <taxon>Tracheophyta</taxon>
        <taxon>Spermatophyta</taxon>
        <taxon>Magnoliopsida</taxon>
        <taxon>eudicotyledons</taxon>
        <taxon>Gunneridae</taxon>
        <taxon>Pentapetalae</taxon>
        <taxon>rosids</taxon>
        <taxon>malvids</taxon>
        <taxon>Malvales</taxon>
        <taxon>Malvaceae</taxon>
        <taxon>Malvoideae</taxon>
        <taxon>Gossypium</taxon>
    </lineage>
</organism>
<gene>
    <name evidence="1" type="ORF">Goklo_029503</name>
</gene>
<keyword evidence="2" id="KW-1185">Reference proteome</keyword>
<comment type="caution">
    <text evidence="1">The sequence shown here is derived from an EMBL/GenBank/DDBJ whole genome shotgun (WGS) entry which is preliminary data.</text>
</comment>
<name>A0A7J8WFH8_9ROSI</name>
<proteinExistence type="predicted"/>